<dbReference type="InterPro" id="IPR023620">
    <property type="entry name" value="SmpB"/>
</dbReference>
<reference evidence="4 5" key="1">
    <citation type="journal article" date="2017" name="ISME J.">
        <title>Potential for microbial H2 and metal transformations associated with novel bacteria and archaea in deep terrestrial subsurface sediments.</title>
        <authorList>
            <person name="Hernsdorf A.W."/>
            <person name="Amano Y."/>
            <person name="Miyakawa K."/>
            <person name="Ise K."/>
            <person name="Suzuki Y."/>
            <person name="Anantharaman K."/>
            <person name="Probst A."/>
            <person name="Burstein D."/>
            <person name="Thomas B.C."/>
            <person name="Banfield J.F."/>
        </authorList>
    </citation>
    <scope>NUCLEOTIDE SEQUENCE [LARGE SCALE GENOMIC DNA]</scope>
    <source>
        <strain evidence="4">HGW-Wallbacteria-1</strain>
    </source>
</reference>
<dbReference type="GO" id="GO:0005829">
    <property type="term" value="C:cytosol"/>
    <property type="evidence" value="ECO:0007669"/>
    <property type="project" value="TreeGrafter"/>
</dbReference>
<comment type="subcellular location">
    <subcellularLocation>
        <location evidence="3">Cytoplasm</location>
    </subcellularLocation>
    <text evidence="3">The tmRNA-SmpB complex associates with stalled 70S ribosomes.</text>
</comment>
<dbReference type="NCBIfam" id="TIGR00086">
    <property type="entry name" value="smpB"/>
    <property type="match status" value="1"/>
</dbReference>
<dbReference type="Pfam" id="PF01668">
    <property type="entry name" value="SmpB"/>
    <property type="match status" value="1"/>
</dbReference>
<dbReference type="HAMAP" id="MF_00023">
    <property type="entry name" value="SmpB"/>
    <property type="match status" value="1"/>
</dbReference>
<dbReference type="Proteomes" id="UP000233256">
    <property type="component" value="Unassembled WGS sequence"/>
</dbReference>
<evidence type="ECO:0000256" key="2">
    <source>
        <dbReference type="ARBA" id="ARBA00022884"/>
    </source>
</evidence>
<dbReference type="NCBIfam" id="NF003843">
    <property type="entry name" value="PRK05422.1"/>
    <property type="match status" value="1"/>
</dbReference>
<sequence length="159" mass="18321">MSRDNNAKSGIKVVAKNRKASHDFELLQRFEAGLVLLGTEVKSLRAGKVSFQDTYGRFVNGEMFLVNLHISPYDHGGYSNHEPMRPRKLLLSSMELRKILTKVMEKGCTIVPTMVYFRGQYAKIEIALARGKKLYDKRDDITKRDQKRQLEREFKGARV</sequence>
<evidence type="ECO:0000313" key="4">
    <source>
        <dbReference type="EMBL" id="PKK91793.1"/>
    </source>
</evidence>
<dbReference type="GO" id="GO:0070929">
    <property type="term" value="P:trans-translation"/>
    <property type="evidence" value="ECO:0007669"/>
    <property type="project" value="UniProtKB-UniRule"/>
</dbReference>
<comment type="similarity">
    <text evidence="3">Belongs to the SmpB family.</text>
</comment>
<evidence type="ECO:0000256" key="3">
    <source>
        <dbReference type="HAMAP-Rule" id="MF_00023"/>
    </source>
</evidence>
<comment type="function">
    <text evidence="3">Required for rescue of stalled ribosomes mediated by trans-translation. Binds to transfer-messenger RNA (tmRNA), required for stable association of tmRNA with ribosomes. tmRNA and SmpB together mimic tRNA shape, replacing the anticodon stem-loop with SmpB. tmRNA is encoded by the ssrA gene; the 2 termini fold to resemble tRNA(Ala) and it encodes a 'tag peptide', a short internal open reading frame. During trans-translation Ala-aminoacylated tmRNA acts like a tRNA, entering the A-site of stalled ribosomes, displacing the stalled mRNA. The ribosome then switches to translate the ORF on the tmRNA; the nascent peptide is terminated with the 'tag peptide' encoded by the tmRNA and targeted for degradation. The ribosome is freed to recommence translation, which seems to be the essential function of trans-translation.</text>
</comment>
<dbReference type="CDD" id="cd09294">
    <property type="entry name" value="SmpB"/>
    <property type="match status" value="1"/>
</dbReference>
<organism evidence="4 5">
    <name type="scientific">Candidatus Wallbacteria bacterium HGW-Wallbacteria-1</name>
    <dbReference type="NCBI Taxonomy" id="2013854"/>
    <lineage>
        <taxon>Bacteria</taxon>
        <taxon>Candidatus Walliibacteriota</taxon>
    </lineage>
</organism>
<protein>
    <recommendedName>
        <fullName evidence="3">SsrA-binding protein</fullName>
    </recommendedName>
    <alternativeName>
        <fullName evidence="3">Small protein B</fullName>
    </alternativeName>
</protein>
<proteinExistence type="inferred from homology"/>
<dbReference type="GO" id="GO:0003723">
    <property type="term" value="F:RNA binding"/>
    <property type="evidence" value="ECO:0007669"/>
    <property type="project" value="UniProtKB-UniRule"/>
</dbReference>
<evidence type="ECO:0000256" key="1">
    <source>
        <dbReference type="ARBA" id="ARBA00022490"/>
    </source>
</evidence>
<dbReference type="InterPro" id="IPR020081">
    <property type="entry name" value="SsrA-bd_prot_CS"/>
</dbReference>
<gene>
    <name evidence="3" type="primary">smpB</name>
    <name evidence="4" type="ORF">CVV64_03775</name>
</gene>
<dbReference type="PROSITE" id="PS01317">
    <property type="entry name" value="SSRP"/>
    <property type="match status" value="1"/>
</dbReference>
<dbReference type="InterPro" id="IPR000037">
    <property type="entry name" value="SsrA-bd_prot"/>
</dbReference>
<dbReference type="AlphaFoldDB" id="A0A2N1PTW8"/>
<dbReference type="PANTHER" id="PTHR30308">
    <property type="entry name" value="TMRNA-BINDING COMPONENT OF TRANS-TRANSLATION TAGGING COMPLEX"/>
    <property type="match status" value="1"/>
</dbReference>
<name>A0A2N1PTW8_9BACT</name>
<dbReference type="GO" id="GO:0070930">
    <property type="term" value="P:trans-translation-dependent protein tagging"/>
    <property type="evidence" value="ECO:0007669"/>
    <property type="project" value="TreeGrafter"/>
</dbReference>
<dbReference type="SUPFAM" id="SSF74982">
    <property type="entry name" value="Small protein B (SmpB)"/>
    <property type="match status" value="1"/>
</dbReference>
<dbReference type="Gene3D" id="2.40.280.10">
    <property type="match status" value="1"/>
</dbReference>
<evidence type="ECO:0000313" key="5">
    <source>
        <dbReference type="Proteomes" id="UP000233256"/>
    </source>
</evidence>
<dbReference type="EMBL" id="PGXC01000002">
    <property type="protein sequence ID" value="PKK91793.1"/>
    <property type="molecule type" value="Genomic_DNA"/>
</dbReference>
<accession>A0A2N1PTW8</accession>
<dbReference type="PANTHER" id="PTHR30308:SF2">
    <property type="entry name" value="SSRA-BINDING PROTEIN"/>
    <property type="match status" value="1"/>
</dbReference>
<keyword evidence="1 3" id="KW-0963">Cytoplasm</keyword>
<comment type="caution">
    <text evidence="4">The sequence shown here is derived from an EMBL/GenBank/DDBJ whole genome shotgun (WGS) entry which is preliminary data.</text>
</comment>
<keyword evidence="2 3" id="KW-0694">RNA-binding</keyword>